<gene>
    <name evidence="1" type="ORF">METUNv1_00556</name>
</gene>
<dbReference type="RefSeq" id="WP_008058585.1">
    <property type="nucleotide sequence ID" value="NZ_AFHG01000029.1"/>
</dbReference>
<accession>F5R8K0</accession>
<protein>
    <submittedName>
        <fullName evidence="1">Uncharacterized protein</fullName>
    </submittedName>
</protein>
<evidence type="ECO:0000313" key="2">
    <source>
        <dbReference type="Proteomes" id="UP000005019"/>
    </source>
</evidence>
<dbReference type="AlphaFoldDB" id="F5R8K0"/>
<reference evidence="1 2" key="1">
    <citation type="journal article" date="2011" name="J. Bacteriol.">
        <title>Genome sequence of Methyloversatilis universalis FAM5T, a methylotrophic representative of the order Rhodocyclales.</title>
        <authorList>
            <person name="Kittichotirat W."/>
            <person name="Good N.M."/>
            <person name="Hall R."/>
            <person name="Bringel F."/>
            <person name="Lajus A."/>
            <person name="Medigue C."/>
            <person name="Smalley N.E."/>
            <person name="Beck D."/>
            <person name="Bumgarner R."/>
            <person name="Vuilleumier S."/>
            <person name="Kalyuzhnaya M.G."/>
        </authorList>
    </citation>
    <scope>NUCLEOTIDE SEQUENCE [LARGE SCALE GENOMIC DNA]</scope>
    <source>
        <strain evidence="2">ATCC BAA-1314 / JCM 13912 / FAM5</strain>
    </source>
</reference>
<comment type="caution">
    <text evidence="1">The sequence shown here is derived from an EMBL/GenBank/DDBJ whole genome shotgun (WGS) entry which is preliminary data.</text>
</comment>
<proteinExistence type="predicted"/>
<evidence type="ECO:0000313" key="1">
    <source>
        <dbReference type="EMBL" id="EGK73378.1"/>
    </source>
</evidence>
<organism evidence="1 2">
    <name type="scientific">Methyloversatilis universalis (strain ATCC BAA-1314 / DSM 25237 / JCM 13912 / CCUG 52030 / FAM5)</name>
    <dbReference type="NCBI Taxonomy" id="1000565"/>
    <lineage>
        <taxon>Bacteria</taxon>
        <taxon>Pseudomonadati</taxon>
        <taxon>Pseudomonadota</taxon>
        <taxon>Betaproteobacteria</taxon>
        <taxon>Nitrosomonadales</taxon>
        <taxon>Sterolibacteriaceae</taxon>
        <taxon>Methyloversatilis</taxon>
    </lineage>
</organism>
<name>F5R8K0_METUF</name>
<sequence>MTLPRTWFNRLPWLTGNFILTEQFDEHRRRHLRVAMLMRERSEAEVLPLFDAQIIQVTSEFLIVNGIERHEDIVSPTIEYPQSWWVEFSNGPPEG</sequence>
<dbReference type="Proteomes" id="UP000005019">
    <property type="component" value="Unassembled WGS sequence"/>
</dbReference>
<keyword evidence="2" id="KW-1185">Reference proteome</keyword>
<dbReference type="EMBL" id="AFHG01000029">
    <property type="protein sequence ID" value="EGK73378.1"/>
    <property type="molecule type" value="Genomic_DNA"/>
</dbReference>